<reference evidence="7" key="2">
    <citation type="submission" date="2022-08" db="UniProtKB">
        <authorList>
            <consortium name="EnsemblMetazoa"/>
        </authorList>
    </citation>
    <scope>IDENTIFICATION</scope>
    <source>
        <strain evidence="7">STECLA/ALBI9_A</strain>
    </source>
</reference>
<dbReference type="Gene3D" id="2.30.33.40">
    <property type="entry name" value="GroES chaperonin"/>
    <property type="match status" value="1"/>
</dbReference>
<proteinExistence type="inferred from homology"/>
<dbReference type="CDD" id="cd00320">
    <property type="entry name" value="cpn10"/>
    <property type="match status" value="1"/>
</dbReference>
<dbReference type="PRINTS" id="PR00297">
    <property type="entry name" value="CHAPERONIN10"/>
</dbReference>
<evidence type="ECO:0000256" key="6">
    <source>
        <dbReference type="RuleBase" id="RU003479"/>
    </source>
</evidence>
<dbReference type="VEuPathDB" id="VectorBase:AALB009232"/>
<evidence type="ECO:0000313" key="8">
    <source>
        <dbReference type="Proteomes" id="UP000069272"/>
    </source>
</evidence>
<dbReference type="Pfam" id="PF00166">
    <property type="entry name" value="Cpn10"/>
    <property type="match status" value="1"/>
</dbReference>
<reference evidence="7 8" key="1">
    <citation type="journal article" date="2017" name="G3 (Bethesda)">
        <title>The Physical Genome Mapping of Anopheles albimanus Corrected Scaffold Misassemblies and Identified Interarm Rearrangements in Genus Anopheles.</title>
        <authorList>
            <person name="Artemov G.N."/>
            <person name="Peery A.N."/>
            <person name="Jiang X."/>
            <person name="Tu Z."/>
            <person name="Stegniy V.N."/>
            <person name="Sharakhova M.V."/>
            <person name="Sharakhov I.V."/>
        </authorList>
    </citation>
    <scope>NUCLEOTIDE SEQUENCE [LARGE SCALE GENOMIC DNA]</scope>
    <source>
        <strain evidence="7 8">ALBI9_A</strain>
    </source>
</reference>
<dbReference type="GO" id="GO:0051087">
    <property type="term" value="F:protein-folding chaperone binding"/>
    <property type="evidence" value="ECO:0007669"/>
    <property type="project" value="TreeGrafter"/>
</dbReference>
<evidence type="ECO:0000256" key="2">
    <source>
        <dbReference type="ARBA" id="ARBA00018842"/>
    </source>
</evidence>
<accession>A0A182FRQ6</accession>
<dbReference type="GO" id="GO:0005759">
    <property type="term" value="C:mitochondrial matrix"/>
    <property type="evidence" value="ECO:0007669"/>
    <property type="project" value="TreeGrafter"/>
</dbReference>
<keyword evidence="3 6" id="KW-0143">Chaperone</keyword>
<name>A0A182FRQ6_ANOAL</name>
<dbReference type="InterPro" id="IPR020818">
    <property type="entry name" value="Chaperonin_GroES"/>
</dbReference>
<evidence type="ECO:0000256" key="1">
    <source>
        <dbReference type="ARBA" id="ARBA00006975"/>
    </source>
</evidence>
<dbReference type="InterPro" id="IPR011032">
    <property type="entry name" value="GroES-like_sf"/>
</dbReference>
<dbReference type="GO" id="GO:0044183">
    <property type="term" value="F:protein folding chaperone"/>
    <property type="evidence" value="ECO:0007669"/>
    <property type="project" value="InterPro"/>
</dbReference>
<evidence type="ECO:0000256" key="3">
    <source>
        <dbReference type="ARBA" id="ARBA00023186"/>
    </source>
</evidence>
<dbReference type="GO" id="GO:0051082">
    <property type="term" value="F:unfolded protein binding"/>
    <property type="evidence" value="ECO:0007669"/>
    <property type="project" value="TreeGrafter"/>
</dbReference>
<organism evidence="7 8">
    <name type="scientific">Anopheles albimanus</name>
    <name type="common">New world malaria mosquito</name>
    <dbReference type="NCBI Taxonomy" id="7167"/>
    <lineage>
        <taxon>Eukaryota</taxon>
        <taxon>Metazoa</taxon>
        <taxon>Ecdysozoa</taxon>
        <taxon>Arthropoda</taxon>
        <taxon>Hexapoda</taxon>
        <taxon>Insecta</taxon>
        <taxon>Pterygota</taxon>
        <taxon>Neoptera</taxon>
        <taxon>Endopterygota</taxon>
        <taxon>Diptera</taxon>
        <taxon>Nematocera</taxon>
        <taxon>Culicoidea</taxon>
        <taxon>Culicidae</taxon>
        <taxon>Anophelinae</taxon>
        <taxon>Anopheles</taxon>
    </lineage>
</organism>
<dbReference type="PANTHER" id="PTHR10772:SF0">
    <property type="entry name" value="10 KDA HEAT SHOCK PROTEIN, MITOCHONDRIAL"/>
    <property type="match status" value="1"/>
</dbReference>
<evidence type="ECO:0000256" key="4">
    <source>
        <dbReference type="ARBA" id="ARBA00029976"/>
    </source>
</evidence>
<sequence length="158" mass="17202">GAFKNGHPVLKTHSACSAIFRAGDSEKLDFPAIILRVPADCVFFPEEKHFSKSHQHSKMATKRLLPLLDRVLILRAEALTKTKGGIVIPEKAQSKVLEGTVVAVGPGARNTQTGEHVPLAVKVGEKVLLPEYGGTKVELGDSKEYHLFREADILAKIE</sequence>
<dbReference type="GO" id="GO:0005524">
    <property type="term" value="F:ATP binding"/>
    <property type="evidence" value="ECO:0007669"/>
    <property type="project" value="InterPro"/>
</dbReference>
<dbReference type="SUPFAM" id="SSF50129">
    <property type="entry name" value="GroES-like"/>
    <property type="match status" value="1"/>
</dbReference>
<dbReference type="PANTHER" id="PTHR10772">
    <property type="entry name" value="10 KDA HEAT SHOCK PROTEIN"/>
    <property type="match status" value="1"/>
</dbReference>
<dbReference type="FunFam" id="2.30.33.40:FF:000002">
    <property type="entry name" value="10 kDa chaperonin, mitochondrial"/>
    <property type="match status" value="1"/>
</dbReference>
<dbReference type="SMART" id="SM00883">
    <property type="entry name" value="Cpn10"/>
    <property type="match status" value="1"/>
</dbReference>
<dbReference type="InterPro" id="IPR037124">
    <property type="entry name" value="Chaperonin_GroES_sf"/>
</dbReference>
<dbReference type="HAMAP" id="MF_00580">
    <property type="entry name" value="CH10"/>
    <property type="match status" value="1"/>
</dbReference>
<comment type="similarity">
    <text evidence="1 6">Belongs to the GroES chaperonin family.</text>
</comment>
<dbReference type="STRING" id="7167.A0A182FRQ6"/>
<dbReference type="EnsemblMetazoa" id="AALB009232-RA">
    <property type="protein sequence ID" value="AALB009232-PA"/>
    <property type="gene ID" value="AALB009232"/>
</dbReference>
<dbReference type="Proteomes" id="UP000069272">
    <property type="component" value="Chromosome 2R"/>
</dbReference>
<dbReference type="AlphaFoldDB" id="A0A182FRQ6"/>
<dbReference type="VEuPathDB" id="VectorBase:AALB20_028978"/>
<evidence type="ECO:0000256" key="5">
    <source>
        <dbReference type="ARBA" id="ARBA00031971"/>
    </source>
</evidence>
<protein>
    <recommendedName>
        <fullName evidence="2">10 kDa heat shock protein, mitochondrial</fullName>
    </recommendedName>
    <alternativeName>
        <fullName evidence="4">10 kDa chaperonin</fullName>
    </alternativeName>
    <alternativeName>
        <fullName evidence="5">Chaperonin 10</fullName>
    </alternativeName>
</protein>
<dbReference type="GO" id="GO:0046872">
    <property type="term" value="F:metal ion binding"/>
    <property type="evidence" value="ECO:0007669"/>
    <property type="project" value="TreeGrafter"/>
</dbReference>
<evidence type="ECO:0000313" key="7">
    <source>
        <dbReference type="EnsemblMetazoa" id="AALB009232-PA"/>
    </source>
</evidence>
<keyword evidence="8" id="KW-1185">Reference proteome</keyword>